<evidence type="ECO:0000313" key="2">
    <source>
        <dbReference type="Proteomes" id="UP001165960"/>
    </source>
</evidence>
<proteinExistence type="predicted"/>
<protein>
    <submittedName>
        <fullName evidence="1">Uncharacterized protein</fullName>
    </submittedName>
</protein>
<dbReference type="Proteomes" id="UP001165960">
    <property type="component" value="Unassembled WGS sequence"/>
</dbReference>
<reference evidence="1" key="1">
    <citation type="submission" date="2022-04" db="EMBL/GenBank/DDBJ databases">
        <title>Genome of the entomopathogenic fungus Entomophthora muscae.</title>
        <authorList>
            <person name="Elya C."/>
            <person name="Lovett B.R."/>
            <person name="Lee E."/>
            <person name="Macias A.M."/>
            <person name="Hajek A.E."/>
            <person name="De Bivort B.L."/>
            <person name="Kasson M.T."/>
            <person name="De Fine Licht H.H."/>
            <person name="Stajich J.E."/>
        </authorList>
    </citation>
    <scope>NUCLEOTIDE SEQUENCE</scope>
    <source>
        <strain evidence="1">Berkeley</strain>
    </source>
</reference>
<organism evidence="1 2">
    <name type="scientific">Entomophthora muscae</name>
    <dbReference type="NCBI Taxonomy" id="34485"/>
    <lineage>
        <taxon>Eukaryota</taxon>
        <taxon>Fungi</taxon>
        <taxon>Fungi incertae sedis</taxon>
        <taxon>Zoopagomycota</taxon>
        <taxon>Entomophthoromycotina</taxon>
        <taxon>Entomophthoromycetes</taxon>
        <taxon>Entomophthorales</taxon>
        <taxon>Entomophthoraceae</taxon>
        <taxon>Entomophthora</taxon>
    </lineage>
</organism>
<accession>A0ACC2TBA6</accession>
<keyword evidence="2" id="KW-1185">Reference proteome</keyword>
<evidence type="ECO:0000313" key="1">
    <source>
        <dbReference type="EMBL" id="KAJ9071760.1"/>
    </source>
</evidence>
<gene>
    <name evidence="1" type="ORF">DSO57_1033868</name>
</gene>
<sequence length="680" mass="73242">MNLIALAGLLLLGVQGEFQVVSVDGPKVVLYGYKAELMVTLGLDPGFNGTFSYEVVESGVGVRSQGSLIPTNETDVQLSGEVHTGYSMQGYKIEDIELTNTITRELQITISSGGFNQSSSVEIHGMPGAVTMLPIVMLLLVAVVSSQALVALALGLFLASTFINGFNPLLGLLRMMDHYAVSAVADPGNAQVILFTFYLSGLIALIQKSGGAHGMAELMAKIATDRWRSQWATLLAGVLIFFDDFASCLIVGSNMQPVTDALLLSREKLAFLVHATSSPPASIAPISSWIGFELTLIKKQMDNLKIPGEPFMVFLETIPSRFYPLYMLLFIVALLLLKRDFGPMLDAERRAIYEKRLVKDDAVLLGDAEDPLTPDPKTPQRWFNAVVPVVFVIFTTVTAMFVGGYYVQKASENPDYSPQGLASKGNSAEALLYGSFLGSIISMALFRAQGLMSFKMLIAVYIHGVKEIAEPLLILILAWSIGSAFSDLKAADFIVSAMSSTANPGSLPTFIFIISCIISFTTGTSWGTMSIMFPLVIPLVNTAAPSDHNIFVHSVSSILTGAIFGDQCSPISGTSILSAMSSRCPLKDHVTTQLPYALLVSAVSILFGYLPVGYGIYPTWAALGIGSLALGLCLYLLGTKTESQDPSKWRRLMRTFGKSPHSPDPSHIDLELNAPAPKKI</sequence>
<comment type="caution">
    <text evidence="1">The sequence shown here is derived from an EMBL/GenBank/DDBJ whole genome shotgun (WGS) entry which is preliminary data.</text>
</comment>
<name>A0ACC2TBA6_9FUNG</name>
<dbReference type="EMBL" id="QTSX02003113">
    <property type="protein sequence ID" value="KAJ9071760.1"/>
    <property type="molecule type" value="Genomic_DNA"/>
</dbReference>